<dbReference type="GO" id="GO:0046872">
    <property type="term" value="F:metal ion binding"/>
    <property type="evidence" value="ECO:0007669"/>
    <property type="project" value="UniProtKB-KW"/>
</dbReference>
<dbReference type="GO" id="GO:0020037">
    <property type="term" value="F:heme binding"/>
    <property type="evidence" value="ECO:0007669"/>
    <property type="project" value="InterPro"/>
</dbReference>
<evidence type="ECO:0000256" key="3">
    <source>
        <dbReference type="ARBA" id="ARBA00023004"/>
    </source>
</evidence>
<keyword evidence="8" id="KW-1185">Reference proteome</keyword>
<sequence>MPATPAAPAAAETTAPAAQPAPSPAPAAAVDDALGGRLFDRWYTGKDFTPDSAKTPDAIDGRGGPFGNGSLPRADGAPWSNASGHDYRLKNLFGWDLRGSEGIAGPKYQNKKQVLAKNLLAGKESFDELLAWFDKGSTDSPGLGKVLSQDELRSLTSFVIGVRDGKLPHPDQVWTLSTTSPGRYTLNAGGDATRGARLIGERCARCHGADGTAMLFDDDEFSLGTHTRQKAYEDWAKILNGQPGTKMGRQVKSTTGKEMAQEILDIFAALCDRKAFPKGAAKAADVPDKDVRCGAYLR</sequence>
<dbReference type="STRING" id="1192034.CAP_0666"/>
<protein>
    <recommendedName>
        <fullName evidence="6">Cytochrome c domain-containing protein</fullName>
    </recommendedName>
</protein>
<keyword evidence="3 4" id="KW-0408">Iron</keyword>
<organism evidence="7 8">
    <name type="scientific">Chondromyces apiculatus DSM 436</name>
    <dbReference type="NCBI Taxonomy" id="1192034"/>
    <lineage>
        <taxon>Bacteria</taxon>
        <taxon>Pseudomonadati</taxon>
        <taxon>Myxococcota</taxon>
        <taxon>Polyangia</taxon>
        <taxon>Polyangiales</taxon>
        <taxon>Polyangiaceae</taxon>
        <taxon>Chondromyces</taxon>
    </lineage>
</organism>
<dbReference type="Gene3D" id="1.10.760.10">
    <property type="entry name" value="Cytochrome c-like domain"/>
    <property type="match status" value="1"/>
</dbReference>
<name>A0A017TE39_9BACT</name>
<feature type="compositionally biased region" description="Low complexity" evidence="5">
    <location>
        <begin position="1"/>
        <end position="18"/>
    </location>
</feature>
<feature type="region of interest" description="Disordered" evidence="5">
    <location>
        <begin position="1"/>
        <end position="29"/>
    </location>
</feature>
<dbReference type="PROSITE" id="PS51007">
    <property type="entry name" value="CYTC"/>
    <property type="match status" value="1"/>
</dbReference>
<keyword evidence="2 4" id="KW-0479">Metal-binding</keyword>
<accession>A0A017TE39</accession>
<evidence type="ECO:0000259" key="6">
    <source>
        <dbReference type="PROSITE" id="PS51007"/>
    </source>
</evidence>
<dbReference type="GO" id="GO:0009055">
    <property type="term" value="F:electron transfer activity"/>
    <property type="evidence" value="ECO:0007669"/>
    <property type="project" value="InterPro"/>
</dbReference>
<evidence type="ECO:0000256" key="5">
    <source>
        <dbReference type="SAM" id="MobiDB-lite"/>
    </source>
</evidence>
<feature type="region of interest" description="Disordered" evidence="5">
    <location>
        <begin position="45"/>
        <end position="77"/>
    </location>
</feature>
<evidence type="ECO:0000256" key="2">
    <source>
        <dbReference type="ARBA" id="ARBA00022723"/>
    </source>
</evidence>
<evidence type="ECO:0000256" key="1">
    <source>
        <dbReference type="ARBA" id="ARBA00022617"/>
    </source>
</evidence>
<dbReference type="InterPro" id="IPR036909">
    <property type="entry name" value="Cyt_c-like_dom_sf"/>
</dbReference>
<gene>
    <name evidence="7" type="ORF">CAP_0666</name>
</gene>
<dbReference type="Proteomes" id="UP000019678">
    <property type="component" value="Unassembled WGS sequence"/>
</dbReference>
<proteinExistence type="predicted"/>
<feature type="domain" description="Cytochrome c" evidence="6">
    <location>
        <begin position="190"/>
        <end position="274"/>
    </location>
</feature>
<reference evidence="7 8" key="1">
    <citation type="submission" date="2013-05" db="EMBL/GenBank/DDBJ databases">
        <title>Genome assembly of Chondromyces apiculatus DSM 436.</title>
        <authorList>
            <person name="Sharma G."/>
            <person name="Khatri I."/>
            <person name="Kaur C."/>
            <person name="Mayilraj S."/>
            <person name="Subramanian S."/>
        </authorList>
    </citation>
    <scope>NUCLEOTIDE SEQUENCE [LARGE SCALE GENOMIC DNA]</scope>
    <source>
        <strain evidence="7 8">DSM 436</strain>
    </source>
</reference>
<dbReference type="EMBL" id="ASRX01000011">
    <property type="protein sequence ID" value="EYF07187.1"/>
    <property type="molecule type" value="Genomic_DNA"/>
</dbReference>
<keyword evidence="1 4" id="KW-0349">Heme</keyword>
<dbReference type="InterPro" id="IPR009056">
    <property type="entry name" value="Cyt_c-like_dom"/>
</dbReference>
<evidence type="ECO:0000256" key="4">
    <source>
        <dbReference type="PROSITE-ProRule" id="PRU00433"/>
    </source>
</evidence>
<dbReference type="SUPFAM" id="SSF46626">
    <property type="entry name" value="Cytochrome c"/>
    <property type="match status" value="1"/>
</dbReference>
<dbReference type="AlphaFoldDB" id="A0A017TE39"/>
<evidence type="ECO:0000313" key="7">
    <source>
        <dbReference type="EMBL" id="EYF07187.1"/>
    </source>
</evidence>
<comment type="caution">
    <text evidence="7">The sequence shown here is derived from an EMBL/GenBank/DDBJ whole genome shotgun (WGS) entry which is preliminary data.</text>
</comment>
<evidence type="ECO:0000313" key="8">
    <source>
        <dbReference type="Proteomes" id="UP000019678"/>
    </source>
</evidence>